<protein>
    <submittedName>
        <fullName evidence="1">Uncharacterized protein</fullName>
    </submittedName>
</protein>
<organism evidence="1 2">
    <name type="scientific">Candidatus Buchananbacteria bacterium CG10_big_fil_rev_8_21_14_0_10_42_9</name>
    <dbReference type="NCBI Taxonomy" id="1974526"/>
    <lineage>
        <taxon>Bacteria</taxon>
        <taxon>Candidatus Buchananiibacteriota</taxon>
    </lineage>
</organism>
<dbReference type="AlphaFoldDB" id="A0A2H0W1S8"/>
<gene>
    <name evidence="1" type="ORF">COT81_02035</name>
</gene>
<dbReference type="EMBL" id="PEZZ01000014">
    <property type="protein sequence ID" value="PIS05257.1"/>
    <property type="molecule type" value="Genomic_DNA"/>
</dbReference>
<accession>A0A2H0W1S8</accession>
<name>A0A2H0W1S8_9BACT</name>
<evidence type="ECO:0000313" key="2">
    <source>
        <dbReference type="Proteomes" id="UP000230935"/>
    </source>
</evidence>
<comment type="caution">
    <text evidence="1">The sequence shown here is derived from an EMBL/GenBank/DDBJ whole genome shotgun (WGS) entry which is preliminary data.</text>
</comment>
<evidence type="ECO:0000313" key="1">
    <source>
        <dbReference type="EMBL" id="PIS05257.1"/>
    </source>
</evidence>
<reference evidence="2" key="1">
    <citation type="submission" date="2017-09" db="EMBL/GenBank/DDBJ databases">
        <title>Depth-based differentiation of microbial function through sediment-hosted aquifers and enrichment of novel symbionts in the deep terrestrial subsurface.</title>
        <authorList>
            <person name="Probst A.J."/>
            <person name="Ladd B."/>
            <person name="Jarett J.K."/>
            <person name="Geller-Mcgrath D.E."/>
            <person name="Sieber C.M.K."/>
            <person name="Emerson J.B."/>
            <person name="Anantharaman K."/>
            <person name="Thomas B.C."/>
            <person name="Malmstrom R."/>
            <person name="Stieglmeier M."/>
            <person name="Klingl A."/>
            <person name="Woyke T."/>
            <person name="Ryan C.M."/>
            <person name="Banfield J.F."/>
        </authorList>
    </citation>
    <scope>NUCLEOTIDE SEQUENCE [LARGE SCALE GENOMIC DNA]</scope>
</reference>
<dbReference type="Proteomes" id="UP000230935">
    <property type="component" value="Unassembled WGS sequence"/>
</dbReference>
<proteinExistence type="predicted"/>
<sequence length="94" mass="10678">MSDASRRLQNMRQRERTRNLFARARFAVIKFRRNGDASGFPDVMDALRGRNFGQGVTNLSLAAFGPEDVDLTREEFEAMKKAYEDSQSSQGNSQ</sequence>